<name>A4S6C9_OSTLU</name>
<keyword evidence="3 11" id="KW-0813">Transport</keyword>
<dbReference type="Proteomes" id="UP000001568">
    <property type="component" value="Chromosome 13"/>
</dbReference>
<comment type="function">
    <text evidence="11">Component of the ubiquinol-cytochrome c oxidoreductase, a multisubunit transmembrane complex that is part of the mitochondrial electron transport chain which drives oxidative phosphorylation. The complex plays an important role in the uptake of multiple carbon sources present in different host niches.</text>
</comment>
<dbReference type="Gene3D" id="1.20.5.260">
    <property type="entry name" value="Cytochrome b-c1 complex subunit 9"/>
    <property type="match status" value="1"/>
</dbReference>
<sequence length="58" mass="6494">MFGAFYKTFMSNSAVYVGVIVAGALAGEKALNYGFDRAWESSNKGKLWKDVEKRLELE</sequence>
<dbReference type="HOGENOM" id="CLU_171977_2_0_1"/>
<keyword evidence="5" id="KW-0812">Transmembrane</keyword>
<dbReference type="FunFam" id="1.20.5.260:FF:000001">
    <property type="entry name" value="Cytochrome b-c1 complex subunit 9"/>
    <property type="match status" value="1"/>
</dbReference>
<evidence type="ECO:0000256" key="1">
    <source>
        <dbReference type="ARBA" id="ARBA00004434"/>
    </source>
</evidence>
<protein>
    <recommendedName>
        <fullName evidence="11">Complex III subunit 9</fullName>
    </recommendedName>
</protein>
<dbReference type="OrthoDB" id="44067at2759"/>
<dbReference type="AlphaFoldDB" id="A4S6C9"/>
<evidence type="ECO:0000256" key="10">
    <source>
        <dbReference type="ARBA" id="ARBA00023136"/>
    </source>
</evidence>
<dbReference type="InterPro" id="IPR008027">
    <property type="entry name" value="QCR9"/>
</dbReference>
<dbReference type="RefSeq" id="XP_001421071.1">
    <property type="nucleotide sequence ID" value="XM_001421034.1"/>
</dbReference>
<dbReference type="PANTHER" id="PTHR12980">
    <property type="entry name" value="UBIQUINOL-CYTOCHROME C REDUCTASE COMPLEX, SUBUNIT X"/>
    <property type="match status" value="1"/>
</dbReference>
<reference evidence="12 13" key="1">
    <citation type="journal article" date="2007" name="Proc. Natl. Acad. Sci. U.S.A.">
        <title>The tiny eukaryote Ostreococcus provides genomic insights into the paradox of plankton speciation.</title>
        <authorList>
            <person name="Palenik B."/>
            <person name="Grimwood J."/>
            <person name="Aerts A."/>
            <person name="Rouze P."/>
            <person name="Salamov A."/>
            <person name="Putnam N."/>
            <person name="Dupont C."/>
            <person name="Jorgensen R."/>
            <person name="Derelle E."/>
            <person name="Rombauts S."/>
            <person name="Zhou K."/>
            <person name="Otillar R."/>
            <person name="Merchant S.S."/>
            <person name="Podell S."/>
            <person name="Gaasterland T."/>
            <person name="Napoli C."/>
            <person name="Gendler K."/>
            <person name="Manuell A."/>
            <person name="Tai V."/>
            <person name="Vallon O."/>
            <person name="Piganeau G."/>
            <person name="Jancek S."/>
            <person name="Heijde M."/>
            <person name="Jabbari K."/>
            <person name="Bowler C."/>
            <person name="Lohr M."/>
            <person name="Robbens S."/>
            <person name="Werner G."/>
            <person name="Dubchak I."/>
            <person name="Pazour G.J."/>
            <person name="Ren Q."/>
            <person name="Paulsen I."/>
            <person name="Delwiche C."/>
            <person name="Schmutz J."/>
            <person name="Rokhsar D."/>
            <person name="Van de Peer Y."/>
            <person name="Moreau H."/>
            <person name="Grigoriev I.V."/>
        </authorList>
    </citation>
    <scope>NUCLEOTIDE SEQUENCE [LARGE SCALE GENOMIC DNA]</scope>
    <source>
        <strain evidence="12 13">CCE9901</strain>
    </source>
</reference>
<evidence type="ECO:0000256" key="9">
    <source>
        <dbReference type="ARBA" id="ARBA00023128"/>
    </source>
</evidence>
<evidence type="ECO:0000313" key="13">
    <source>
        <dbReference type="Proteomes" id="UP000001568"/>
    </source>
</evidence>
<gene>
    <name evidence="12" type="ORF">OSTLU_27073</name>
</gene>
<dbReference type="KEGG" id="olu:OSTLU_27073"/>
<organism evidence="12 13">
    <name type="scientific">Ostreococcus lucimarinus (strain CCE9901)</name>
    <dbReference type="NCBI Taxonomy" id="436017"/>
    <lineage>
        <taxon>Eukaryota</taxon>
        <taxon>Viridiplantae</taxon>
        <taxon>Chlorophyta</taxon>
        <taxon>Mamiellophyceae</taxon>
        <taxon>Mamiellales</taxon>
        <taxon>Bathycoccaceae</taxon>
        <taxon>Ostreococcus</taxon>
    </lineage>
</organism>
<comment type="subcellular location">
    <subcellularLocation>
        <location evidence="1 11">Mitochondrion inner membrane</location>
        <topology evidence="1 11">Single-pass membrane protein</topology>
    </subcellularLocation>
</comment>
<dbReference type="InterPro" id="IPR036656">
    <property type="entry name" value="QCR9_sf"/>
</dbReference>
<proteinExistence type="inferred from homology"/>
<evidence type="ECO:0000256" key="6">
    <source>
        <dbReference type="ARBA" id="ARBA00022792"/>
    </source>
</evidence>
<dbReference type="GO" id="GO:0045275">
    <property type="term" value="C:respiratory chain complex III"/>
    <property type="evidence" value="ECO:0007669"/>
    <property type="project" value="UniProtKB-UniRule"/>
</dbReference>
<evidence type="ECO:0000256" key="4">
    <source>
        <dbReference type="ARBA" id="ARBA00022660"/>
    </source>
</evidence>
<keyword evidence="8" id="KW-1133">Transmembrane helix</keyword>
<evidence type="ECO:0000256" key="2">
    <source>
        <dbReference type="ARBA" id="ARBA00007856"/>
    </source>
</evidence>
<evidence type="ECO:0000256" key="5">
    <source>
        <dbReference type="ARBA" id="ARBA00022692"/>
    </source>
</evidence>
<evidence type="ECO:0000256" key="8">
    <source>
        <dbReference type="ARBA" id="ARBA00022989"/>
    </source>
</evidence>
<evidence type="ECO:0000256" key="11">
    <source>
        <dbReference type="RuleBase" id="RU368056"/>
    </source>
</evidence>
<keyword evidence="4 11" id="KW-0679">Respiratory chain</keyword>
<keyword evidence="7 11" id="KW-0249">Electron transport</keyword>
<dbReference type="PANTHER" id="PTHR12980:SF0">
    <property type="entry name" value="CYTOCHROME B-C1 COMPLEX SUBUNIT 9"/>
    <property type="match status" value="1"/>
</dbReference>
<keyword evidence="10" id="KW-0472">Membrane</keyword>
<dbReference type="Gramene" id="ABO99364">
    <property type="protein sequence ID" value="ABO99364"/>
    <property type="gene ID" value="OSTLU_27073"/>
</dbReference>
<dbReference type="GeneID" id="5005128"/>
<dbReference type="EMBL" id="CP000593">
    <property type="protein sequence ID" value="ABO99364.1"/>
    <property type="molecule type" value="Genomic_DNA"/>
</dbReference>
<comment type="subunit">
    <text evidence="11">Component of the ubiquinol-cytochrome c oxidoreductase (cytochrome b-c1 complex, complex III, CIII), a multisubunit enzyme composed of 3 respiratory subunits cytochrome b, cytochrome c1 and Rieske protein, 2 core protein subunits, and additional low-molecular weight protein subunits.</text>
</comment>
<dbReference type="GO" id="GO:0005743">
    <property type="term" value="C:mitochondrial inner membrane"/>
    <property type="evidence" value="ECO:0007669"/>
    <property type="project" value="UniProtKB-SubCell"/>
</dbReference>
<keyword evidence="6 11" id="KW-0999">Mitochondrion inner membrane</keyword>
<dbReference type="GO" id="GO:0006122">
    <property type="term" value="P:mitochondrial electron transport, ubiquinol to cytochrome c"/>
    <property type="evidence" value="ECO:0007669"/>
    <property type="project" value="UniProtKB-UniRule"/>
</dbReference>
<dbReference type="STRING" id="436017.A4S6C9"/>
<keyword evidence="13" id="KW-1185">Reference proteome</keyword>
<dbReference type="SUPFAM" id="SSF81514">
    <property type="entry name" value="Subunit X (non-heme 7 kDa protein) of cytochrome bc1 complex (Ubiquinol-cytochrome c reductase)"/>
    <property type="match status" value="1"/>
</dbReference>
<evidence type="ECO:0000313" key="12">
    <source>
        <dbReference type="EMBL" id="ABO99364.1"/>
    </source>
</evidence>
<dbReference type="Pfam" id="PF05365">
    <property type="entry name" value="UCR_UQCRX_QCR9"/>
    <property type="match status" value="1"/>
</dbReference>
<evidence type="ECO:0000256" key="3">
    <source>
        <dbReference type="ARBA" id="ARBA00022448"/>
    </source>
</evidence>
<evidence type="ECO:0000256" key="7">
    <source>
        <dbReference type="ARBA" id="ARBA00022982"/>
    </source>
</evidence>
<keyword evidence="9 11" id="KW-0496">Mitochondrion</keyword>
<dbReference type="OMA" id="YGFDRAW"/>
<accession>A4S6C9</accession>
<comment type="similarity">
    <text evidence="2 11">Belongs to the UQCR10/QCR9 family.</text>
</comment>